<dbReference type="AlphaFoldDB" id="A0A0M3DD87"/>
<dbReference type="RefSeq" id="WP_046823675.1">
    <property type="nucleotide sequence ID" value="NZ_LBBT01000256.1"/>
</dbReference>
<keyword evidence="1" id="KW-1133">Transmembrane helix</keyword>
<feature type="transmembrane region" description="Helical" evidence="1">
    <location>
        <begin position="6"/>
        <end position="23"/>
    </location>
</feature>
<evidence type="ECO:0000313" key="2">
    <source>
        <dbReference type="EMBL" id="KKY00610.1"/>
    </source>
</evidence>
<gene>
    <name evidence="2" type="ORF">VN21_13265</name>
</gene>
<comment type="caution">
    <text evidence="2">The sequence shown here is derived from an EMBL/GenBank/DDBJ whole genome shotgun (WGS) entry which is preliminary data.</text>
</comment>
<feature type="transmembrane region" description="Helical" evidence="1">
    <location>
        <begin position="47"/>
        <end position="66"/>
    </location>
</feature>
<keyword evidence="1" id="KW-0812">Transmembrane</keyword>
<dbReference type="Proteomes" id="UP000034407">
    <property type="component" value="Unassembled WGS sequence"/>
</dbReference>
<name>A0A0M3DD87_9FIRM</name>
<dbReference type="PATRIC" id="fig|1629550.3.peg.2105"/>
<feature type="transmembrane region" description="Helical" evidence="1">
    <location>
        <begin position="72"/>
        <end position="91"/>
    </location>
</feature>
<protein>
    <submittedName>
        <fullName evidence="2">Uncharacterized protein</fullName>
    </submittedName>
</protein>
<keyword evidence="1" id="KW-0472">Membrane</keyword>
<keyword evidence="3" id="KW-1185">Reference proteome</keyword>
<proteinExistence type="predicted"/>
<dbReference type="EMBL" id="LBBT01000256">
    <property type="protein sequence ID" value="KKY00610.1"/>
    <property type="molecule type" value="Genomic_DNA"/>
</dbReference>
<evidence type="ECO:0000256" key="1">
    <source>
        <dbReference type="SAM" id="Phobius"/>
    </source>
</evidence>
<sequence length="99" mass="11860">MNNFSFIYYFFMILFLILTIFILPKRIIDMVSKDLNKTEINDDIKKIIVKSRLFFIGFFAITYFSYFKNISIELIIIVGLVTYLLTPKFILNIKDRLKL</sequence>
<evidence type="ECO:0000313" key="3">
    <source>
        <dbReference type="Proteomes" id="UP000034407"/>
    </source>
</evidence>
<organism evidence="2 3">
    <name type="scientific">Paraclostridium benzoelyticum</name>
    <dbReference type="NCBI Taxonomy" id="1629550"/>
    <lineage>
        <taxon>Bacteria</taxon>
        <taxon>Bacillati</taxon>
        <taxon>Bacillota</taxon>
        <taxon>Clostridia</taxon>
        <taxon>Peptostreptococcales</taxon>
        <taxon>Peptostreptococcaceae</taxon>
        <taxon>Paraclostridium</taxon>
    </lineage>
</organism>
<accession>A0A0M3DD87</accession>
<reference evidence="2 3" key="1">
    <citation type="submission" date="2015-04" db="EMBL/GenBank/DDBJ databases">
        <title>Microcin producing Clostridium sp. JC272T.</title>
        <authorList>
            <person name="Jyothsna T."/>
            <person name="Sasikala C."/>
            <person name="Ramana C."/>
        </authorList>
    </citation>
    <scope>NUCLEOTIDE SEQUENCE [LARGE SCALE GENOMIC DNA]</scope>
    <source>
        <strain evidence="2 3">JC272</strain>
    </source>
</reference>